<dbReference type="Proteomes" id="UP000184314">
    <property type="component" value="Unassembled WGS sequence"/>
</dbReference>
<proteinExistence type="predicted"/>
<dbReference type="AlphaFoldDB" id="A0A1M6NGG7"/>
<dbReference type="STRING" id="228958.SAMN04488007_2047"/>
<dbReference type="PROSITE" id="PS51257">
    <property type="entry name" value="PROKAR_LIPOPROTEIN"/>
    <property type="match status" value="1"/>
</dbReference>
<reference evidence="2" key="1">
    <citation type="submission" date="2016-11" db="EMBL/GenBank/DDBJ databases">
        <authorList>
            <person name="Varghese N."/>
            <person name="Submissions S."/>
        </authorList>
    </citation>
    <scope>NUCLEOTIDE SEQUENCE [LARGE SCALE GENOMIC DNA]</scope>
    <source>
        <strain evidence="2">DSM 16478</strain>
    </source>
</reference>
<keyword evidence="2" id="KW-1185">Reference proteome</keyword>
<organism evidence="1 2">
    <name type="scientific">Maribacter aquivivus</name>
    <dbReference type="NCBI Taxonomy" id="228958"/>
    <lineage>
        <taxon>Bacteria</taxon>
        <taxon>Pseudomonadati</taxon>
        <taxon>Bacteroidota</taxon>
        <taxon>Flavobacteriia</taxon>
        <taxon>Flavobacteriales</taxon>
        <taxon>Flavobacteriaceae</taxon>
        <taxon>Maribacter</taxon>
    </lineage>
</organism>
<dbReference type="EMBL" id="FQZX01000001">
    <property type="protein sequence ID" value="SHJ94820.1"/>
    <property type="molecule type" value="Genomic_DNA"/>
</dbReference>
<gene>
    <name evidence="1" type="ORF">SAMN04488007_2047</name>
</gene>
<dbReference type="OrthoDB" id="634553at2"/>
<dbReference type="RefSeq" id="WP_073243590.1">
    <property type="nucleotide sequence ID" value="NZ_FQZX01000001.1"/>
</dbReference>
<accession>A0A1M6NGG7</accession>
<name>A0A1M6NGG7_9FLAO</name>
<evidence type="ECO:0000313" key="2">
    <source>
        <dbReference type="Proteomes" id="UP000184314"/>
    </source>
</evidence>
<sequence length="340" mass="39847">MIKTRHFIIIFFLFIFSALFYSCSYTNEAKNISFYHWKAKATYTEAYKEALTLAESKKVYLHYFDLNLVDENDSQNDGIYPVYLLREVDKAYYDFDIVPVVYITNHVFKDEIDIQGLAERTTLLINEISKKQFQKKLTTIQIDCDWTQTTKNAYFEFLKLMNNEFEVSTTIRLHQVKFQKQTGIPPVKSGTLMLYNIGDLKSRNENSILENRIVQKYINSDTSYPLKLSLGLPLFSQTIVSNTSNKIKIIKDTERAILENDSHFKKVDETNFSILKDTLYKGFYLSKGYNLKLEELSEKEIITSYKTIKNSRLNIDDIIFYHLDDNALNSLNLKKIINQL</sequence>
<protein>
    <recommendedName>
        <fullName evidence="3">Lipoprotein</fullName>
    </recommendedName>
</protein>
<evidence type="ECO:0000313" key="1">
    <source>
        <dbReference type="EMBL" id="SHJ94820.1"/>
    </source>
</evidence>
<evidence type="ECO:0008006" key="3">
    <source>
        <dbReference type="Google" id="ProtNLM"/>
    </source>
</evidence>